<gene>
    <name evidence="2" type="ORF">AVEN_269740_1</name>
</gene>
<dbReference type="InterPro" id="IPR012337">
    <property type="entry name" value="RNaseH-like_sf"/>
</dbReference>
<dbReference type="OrthoDB" id="6415702at2759"/>
<keyword evidence="1" id="KW-0812">Transmembrane</keyword>
<dbReference type="PANTHER" id="PTHR37984:SF7">
    <property type="entry name" value="INTEGRASE CATALYTIC DOMAIN-CONTAINING PROTEIN"/>
    <property type="match status" value="1"/>
</dbReference>
<dbReference type="PANTHER" id="PTHR37984">
    <property type="entry name" value="PROTEIN CBG26694"/>
    <property type="match status" value="1"/>
</dbReference>
<feature type="transmembrane region" description="Helical" evidence="1">
    <location>
        <begin position="364"/>
        <end position="386"/>
    </location>
</feature>
<feature type="transmembrane region" description="Helical" evidence="1">
    <location>
        <begin position="329"/>
        <end position="352"/>
    </location>
</feature>
<organism evidence="2 3">
    <name type="scientific">Araneus ventricosus</name>
    <name type="common">Orbweaver spider</name>
    <name type="synonym">Epeira ventricosa</name>
    <dbReference type="NCBI Taxonomy" id="182803"/>
    <lineage>
        <taxon>Eukaryota</taxon>
        <taxon>Metazoa</taxon>
        <taxon>Ecdysozoa</taxon>
        <taxon>Arthropoda</taxon>
        <taxon>Chelicerata</taxon>
        <taxon>Arachnida</taxon>
        <taxon>Araneae</taxon>
        <taxon>Araneomorphae</taxon>
        <taxon>Entelegynae</taxon>
        <taxon>Araneoidea</taxon>
        <taxon>Araneidae</taxon>
        <taxon>Araneus</taxon>
    </lineage>
</organism>
<dbReference type="EMBL" id="BGPR01000594">
    <property type="protein sequence ID" value="GBM27786.1"/>
    <property type="molecule type" value="Genomic_DNA"/>
</dbReference>
<dbReference type="SUPFAM" id="SSF53098">
    <property type="entry name" value="Ribonuclease H-like"/>
    <property type="match status" value="1"/>
</dbReference>
<dbReference type="GO" id="GO:0003676">
    <property type="term" value="F:nucleic acid binding"/>
    <property type="evidence" value="ECO:0007669"/>
    <property type="project" value="InterPro"/>
</dbReference>
<dbReference type="AlphaFoldDB" id="A0A4Y2EHP7"/>
<evidence type="ECO:0000256" key="1">
    <source>
        <dbReference type="SAM" id="Phobius"/>
    </source>
</evidence>
<proteinExistence type="predicted"/>
<evidence type="ECO:0000313" key="2">
    <source>
        <dbReference type="EMBL" id="GBM27786.1"/>
    </source>
</evidence>
<reference evidence="2 3" key="1">
    <citation type="journal article" date="2019" name="Sci. Rep.">
        <title>Orb-weaving spider Araneus ventricosus genome elucidates the spidroin gene catalogue.</title>
        <authorList>
            <person name="Kono N."/>
            <person name="Nakamura H."/>
            <person name="Ohtoshi R."/>
            <person name="Moran D.A.P."/>
            <person name="Shinohara A."/>
            <person name="Yoshida Y."/>
            <person name="Fujiwara M."/>
            <person name="Mori M."/>
            <person name="Tomita M."/>
            <person name="Arakawa K."/>
        </authorList>
    </citation>
    <scope>NUCLEOTIDE SEQUENCE [LARGE SCALE GENOMIC DNA]</scope>
</reference>
<evidence type="ECO:0000313" key="3">
    <source>
        <dbReference type="Proteomes" id="UP000499080"/>
    </source>
</evidence>
<dbReference type="InterPro" id="IPR036397">
    <property type="entry name" value="RNaseH_sf"/>
</dbReference>
<dbReference type="Gene3D" id="3.30.420.10">
    <property type="entry name" value="Ribonuclease H-like superfamily/Ribonuclease H"/>
    <property type="match status" value="1"/>
</dbReference>
<sequence length="470" mass="53830">MFATHGIPKIMICDNVPFSSWEMKKFSKEWCFEIITSSPRYPKSNGFAEKLVGIAKSLLRKAGPEKLYEALLEYRCTPISGMSVSPSQMLLSRKLRTKLPITQTELQPVVHKHFREGLIKKQARTKLYYDKQGHVRPEFISGEKVMVRVGTQWEPAVIVKKHSTPRSYLVKNKNGRIVRRNKCHIRKTNIQTNKELNPDYHDLGDEWSICGNNTQDNGLYHSNNNPVNLNRNTSHTTSQNGYLHNNNSASSNPVYITRRAIFAFPILYETVNHRNVHNSRSLKLTNKIAFIVTGISYLGLIIIACNPAGYTDLPNKFEWVFTVLFEHGIGAIMILMGVVLYQYLMCGIWWYLPDASKTDRYIKLGFIVIYTILFLLFAYPLPVMFLEQLGPNLLDYAGWKKVVYDLPRVYSVSHLICSFSEYTIGILSAINIGLFFKDLQKVSLRVVLRHKSCTTEAEEPAPSIKHKTIS</sequence>
<feature type="transmembrane region" description="Helical" evidence="1">
    <location>
        <begin position="412"/>
        <end position="436"/>
    </location>
</feature>
<evidence type="ECO:0008006" key="4">
    <source>
        <dbReference type="Google" id="ProtNLM"/>
    </source>
</evidence>
<keyword evidence="3" id="KW-1185">Reference proteome</keyword>
<keyword evidence="1" id="KW-0472">Membrane</keyword>
<comment type="caution">
    <text evidence="2">The sequence shown here is derived from an EMBL/GenBank/DDBJ whole genome shotgun (WGS) entry which is preliminary data.</text>
</comment>
<accession>A0A4Y2EHP7</accession>
<name>A0A4Y2EHP7_ARAVE</name>
<protein>
    <recommendedName>
        <fullName evidence="4">Integrase catalytic domain-containing protein</fullName>
    </recommendedName>
</protein>
<keyword evidence="1" id="KW-1133">Transmembrane helix</keyword>
<dbReference type="InterPro" id="IPR050951">
    <property type="entry name" value="Retrovirus_Pol_polyprotein"/>
</dbReference>
<dbReference type="Proteomes" id="UP000499080">
    <property type="component" value="Unassembled WGS sequence"/>
</dbReference>
<feature type="transmembrane region" description="Helical" evidence="1">
    <location>
        <begin position="288"/>
        <end position="309"/>
    </location>
</feature>